<proteinExistence type="predicted"/>
<keyword evidence="2" id="KW-1185">Reference proteome</keyword>
<evidence type="ECO:0000313" key="1">
    <source>
        <dbReference type="EMBL" id="SHH17492.1"/>
    </source>
</evidence>
<dbReference type="PANTHER" id="PTHR10091:SF0">
    <property type="entry name" value="GALACTOSE MUTAROTASE"/>
    <property type="match status" value="1"/>
</dbReference>
<reference evidence="1 2" key="1">
    <citation type="submission" date="2016-11" db="EMBL/GenBank/DDBJ databases">
        <authorList>
            <person name="Jaros S."/>
            <person name="Januszkiewicz K."/>
            <person name="Wedrychowicz H."/>
        </authorList>
    </citation>
    <scope>NUCLEOTIDE SEQUENCE [LARGE SCALE GENOMIC DNA]</scope>
    <source>
        <strain evidence="1 2">DSM 45408</strain>
    </source>
</reference>
<organism evidence="1 2">
    <name type="scientific">Geodermatophilus nigrescens</name>
    <dbReference type="NCBI Taxonomy" id="1070870"/>
    <lineage>
        <taxon>Bacteria</taxon>
        <taxon>Bacillati</taxon>
        <taxon>Actinomycetota</taxon>
        <taxon>Actinomycetes</taxon>
        <taxon>Geodermatophilales</taxon>
        <taxon>Geodermatophilaceae</taxon>
        <taxon>Geodermatophilus</taxon>
    </lineage>
</organism>
<dbReference type="Proteomes" id="UP000184471">
    <property type="component" value="Unassembled WGS sequence"/>
</dbReference>
<dbReference type="CDD" id="cd09022">
    <property type="entry name" value="Aldose_epim_Ec_YihR"/>
    <property type="match status" value="1"/>
</dbReference>
<dbReference type="SUPFAM" id="SSF74650">
    <property type="entry name" value="Galactose mutarotase-like"/>
    <property type="match status" value="1"/>
</dbReference>
<dbReference type="EMBL" id="FQVX01000005">
    <property type="protein sequence ID" value="SHH17492.1"/>
    <property type="molecule type" value="Genomic_DNA"/>
</dbReference>
<dbReference type="Pfam" id="PF01263">
    <property type="entry name" value="Aldose_epim"/>
    <property type="match status" value="1"/>
</dbReference>
<accession>A0A1M5QTS9</accession>
<sequence>MVSTTPPTGRQVTLRAGPVSAVVTEVGGGLRRLRTGDRDLVADFGADVARPVFRGSVLVPWPNRVGDGRYRWAGRDEQLPLTEPDRRTALHGLLCWTRWDVRDASPDAVALGARVVPQPGYPHQLDVVVTYRVHEDGLSWAVEAENTGTTAAPYGCSVHPYLVAGPGRVDDWTLHLRAAEYLEVDAERLLPTGRRPVDGTPLDFRAGRTPLAGVAVDHAVTAVAPDDDGTARAEVRTADGSGVALEWDPRALPWVQLHTADRPEPGLHRAGLAVEPMTCPPDAFRSGEGVVRLEPGARHVARWRIRALAADGG</sequence>
<name>A0A1M5QTS9_9ACTN</name>
<evidence type="ECO:0000313" key="2">
    <source>
        <dbReference type="Proteomes" id="UP000184471"/>
    </source>
</evidence>
<dbReference type="GO" id="GO:0004034">
    <property type="term" value="F:aldose 1-epimerase activity"/>
    <property type="evidence" value="ECO:0007669"/>
    <property type="project" value="TreeGrafter"/>
</dbReference>
<dbReference type="Gene3D" id="2.70.98.10">
    <property type="match status" value="1"/>
</dbReference>
<dbReference type="STRING" id="1070870.SAMN05444351_4182"/>
<dbReference type="InterPro" id="IPR014718">
    <property type="entry name" value="GH-type_carb-bd"/>
</dbReference>
<dbReference type="InterPro" id="IPR011013">
    <property type="entry name" value="Gal_mutarotase_sf_dom"/>
</dbReference>
<dbReference type="PANTHER" id="PTHR10091">
    <property type="entry name" value="ALDOSE-1-EPIMERASE"/>
    <property type="match status" value="1"/>
</dbReference>
<dbReference type="RefSeq" id="WP_073422315.1">
    <property type="nucleotide sequence ID" value="NZ_FQVX01000005.1"/>
</dbReference>
<dbReference type="AlphaFoldDB" id="A0A1M5QTS9"/>
<gene>
    <name evidence="1" type="ORF">SAMN05444351_4182</name>
</gene>
<dbReference type="GO" id="GO:0033499">
    <property type="term" value="P:galactose catabolic process via UDP-galactose, Leloir pathway"/>
    <property type="evidence" value="ECO:0007669"/>
    <property type="project" value="TreeGrafter"/>
</dbReference>
<protein>
    <submittedName>
        <fullName evidence="1">Aldose 1-epimerase</fullName>
    </submittedName>
</protein>
<dbReference type="InterPro" id="IPR037480">
    <property type="entry name" value="YihR-like"/>
</dbReference>
<dbReference type="OrthoDB" id="4739604at2"/>
<dbReference type="GO" id="GO:0030246">
    <property type="term" value="F:carbohydrate binding"/>
    <property type="evidence" value="ECO:0007669"/>
    <property type="project" value="InterPro"/>
</dbReference>
<dbReference type="InterPro" id="IPR008183">
    <property type="entry name" value="Aldose_1/G6P_1-epimerase"/>
</dbReference>
<dbReference type="GO" id="GO:0006006">
    <property type="term" value="P:glucose metabolic process"/>
    <property type="evidence" value="ECO:0007669"/>
    <property type="project" value="TreeGrafter"/>
</dbReference>